<dbReference type="GeneID" id="71203856"/>
<gene>
    <name evidence="2" type="ORF">RBB84_18480</name>
</gene>
<accession>A0AAU7UUF1</accession>
<dbReference type="AlphaFoldDB" id="A0AAU7UUF1"/>
<evidence type="ECO:0000313" key="2">
    <source>
        <dbReference type="EMBL" id="XBW03251.1"/>
    </source>
</evidence>
<name>A0AAU7UUF1_9NOCA</name>
<dbReference type="KEGG" id="rhox:RBB84_18480"/>
<reference evidence="2" key="1">
    <citation type="submission" date="2023-08" db="EMBL/GenBank/DDBJ databases">
        <title>The novel hydrolase IpcH responsible for the initial isoprocarb degradation step in Rhodococcus sp. D-6.</title>
        <authorList>
            <person name="Zhu Q."/>
        </authorList>
    </citation>
    <scope>NUCLEOTIDE SEQUENCE</scope>
    <source>
        <strain evidence="2">D-6</strain>
    </source>
</reference>
<feature type="compositionally biased region" description="Basic and acidic residues" evidence="1">
    <location>
        <begin position="1"/>
        <end position="11"/>
    </location>
</feature>
<dbReference type="RefSeq" id="WP_006553111.1">
    <property type="nucleotide sequence ID" value="NZ_CP132970.1"/>
</dbReference>
<dbReference type="EMBL" id="CP132970">
    <property type="protein sequence ID" value="XBW03251.1"/>
    <property type="molecule type" value="Genomic_DNA"/>
</dbReference>
<organism evidence="2">
    <name type="scientific">Rhodococcus sp. D-6</name>
    <dbReference type="NCBI Taxonomy" id="1387842"/>
    <lineage>
        <taxon>Bacteria</taxon>
        <taxon>Bacillati</taxon>
        <taxon>Actinomycetota</taxon>
        <taxon>Actinomycetes</taxon>
        <taxon>Mycobacteriales</taxon>
        <taxon>Nocardiaceae</taxon>
        <taxon>Rhodococcus</taxon>
    </lineage>
</organism>
<evidence type="ECO:0000256" key="1">
    <source>
        <dbReference type="SAM" id="MobiDB-lite"/>
    </source>
</evidence>
<protein>
    <submittedName>
        <fullName evidence="2">Uncharacterized protein</fullName>
    </submittedName>
</protein>
<sequence>MLQDHRRDRSVARSVGAQDEKPAAPARRLVFERQRSAAALGVAAGANRGSQTVVPASAVYRFVVPVR</sequence>
<feature type="region of interest" description="Disordered" evidence="1">
    <location>
        <begin position="1"/>
        <end position="26"/>
    </location>
</feature>
<proteinExistence type="predicted"/>